<dbReference type="PROSITE" id="PS50857">
    <property type="entry name" value="COX2_CUA"/>
    <property type="match status" value="1"/>
</dbReference>
<dbReference type="GO" id="GO:0042773">
    <property type="term" value="P:ATP synthesis coupled electron transport"/>
    <property type="evidence" value="ECO:0007669"/>
    <property type="project" value="TreeGrafter"/>
</dbReference>
<evidence type="ECO:0000256" key="11">
    <source>
        <dbReference type="ARBA" id="ARBA00023008"/>
    </source>
</evidence>
<comment type="similarity">
    <text evidence="2">Belongs to the cytochrome c oxidase subunit 2 family.</text>
</comment>
<name>A0A4D6HH40_9EURY</name>
<protein>
    <recommendedName>
        <fullName evidence="3">cytochrome-c oxidase</fullName>
        <ecNumber evidence="3">7.1.1.9</ecNumber>
    </recommendedName>
    <alternativeName>
        <fullName evidence="13">Cytochrome c oxidase polypeptide II</fullName>
    </alternativeName>
</protein>
<keyword evidence="10 14" id="KW-1133">Transmembrane helix</keyword>
<keyword evidence="5" id="KW-0679">Respiratory chain</keyword>
<evidence type="ECO:0000256" key="10">
    <source>
        <dbReference type="ARBA" id="ARBA00022989"/>
    </source>
</evidence>
<dbReference type="KEGG" id="hsn:DV733_15325"/>
<dbReference type="Pfam" id="PF00116">
    <property type="entry name" value="COX2"/>
    <property type="match status" value="1"/>
</dbReference>
<dbReference type="InterPro" id="IPR011759">
    <property type="entry name" value="Cyt_c_oxidase_su2_TM_dom"/>
</dbReference>
<dbReference type="InterPro" id="IPR001505">
    <property type="entry name" value="Copper_CuA"/>
</dbReference>
<keyword evidence="4" id="KW-0813">Transport</keyword>
<keyword evidence="18" id="KW-1185">Reference proteome</keyword>
<feature type="transmembrane region" description="Helical" evidence="14">
    <location>
        <begin position="86"/>
        <end position="107"/>
    </location>
</feature>
<dbReference type="Proteomes" id="UP000296706">
    <property type="component" value="Chromosome"/>
</dbReference>
<keyword evidence="11" id="KW-0186">Copper</keyword>
<keyword evidence="8" id="KW-1278">Translocase</keyword>
<reference evidence="17 18" key="1">
    <citation type="journal article" date="2019" name="Nat. Commun.">
        <title>A new type of DNA phosphorothioation-based antiviral system in archaea.</title>
        <authorList>
            <person name="Xiong L."/>
            <person name="Liu S."/>
            <person name="Chen S."/>
            <person name="Xiao Y."/>
            <person name="Zhu B."/>
            <person name="Gao Y."/>
            <person name="Zhang Y."/>
            <person name="Chen B."/>
            <person name="Luo J."/>
            <person name="Deng Z."/>
            <person name="Chen X."/>
            <person name="Wang L."/>
            <person name="Chen S."/>
        </authorList>
    </citation>
    <scope>NUCLEOTIDE SEQUENCE [LARGE SCALE GENOMIC DNA]</scope>
    <source>
        <strain evidence="17 18">CBA1105</strain>
    </source>
</reference>
<evidence type="ECO:0000256" key="14">
    <source>
        <dbReference type="SAM" id="Phobius"/>
    </source>
</evidence>
<dbReference type="RefSeq" id="WP_049992840.1">
    <property type="nucleotide sequence ID" value="NZ_CP031310.1"/>
</dbReference>
<dbReference type="Gene3D" id="2.60.40.420">
    <property type="entry name" value="Cupredoxins - blue copper proteins"/>
    <property type="match status" value="1"/>
</dbReference>
<dbReference type="GO" id="GO:0016020">
    <property type="term" value="C:membrane"/>
    <property type="evidence" value="ECO:0007669"/>
    <property type="project" value="UniProtKB-SubCell"/>
</dbReference>
<evidence type="ECO:0000256" key="13">
    <source>
        <dbReference type="ARBA" id="ARBA00031389"/>
    </source>
</evidence>
<evidence type="ECO:0000313" key="18">
    <source>
        <dbReference type="Proteomes" id="UP000296706"/>
    </source>
</evidence>
<dbReference type="GeneID" id="39849259"/>
<dbReference type="PRINTS" id="PR01166">
    <property type="entry name" value="CYCOXIDASEII"/>
</dbReference>
<dbReference type="InterPro" id="IPR008972">
    <property type="entry name" value="Cupredoxin"/>
</dbReference>
<dbReference type="OrthoDB" id="27522at2157"/>
<dbReference type="PROSITE" id="PS00078">
    <property type="entry name" value="COX2"/>
    <property type="match status" value="1"/>
</dbReference>
<feature type="domain" description="Cytochrome oxidase subunit II copper A binding" evidence="15">
    <location>
        <begin position="121"/>
        <end position="233"/>
    </location>
</feature>
<keyword evidence="7" id="KW-0479">Metal-binding</keyword>
<evidence type="ECO:0000313" key="17">
    <source>
        <dbReference type="EMBL" id="QCC52518.1"/>
    </source>
</evidence>
<dbReference type="Pfam" id="PF02790">
    <property type="entry name" value="COX2_TM"/>
    <property type="match status" value="1"/>
</dbReference>
<dbReference type="PANTHER" id="PTHR22888:SF9">
    <property type="entry name" value="CYTOCHROME C OXIDASE SUBUNIT 2"/>
    <property type="match status" value="1"/>
</dbReference>
<dbReference type="InterPro" id="IPR045187">
    <property type="entry name" value="CcO_II"/>
</dbReference>
<dbReference type="EC" id="7.1.1.9" evidence="3"/>
<gene>
    <name evidence="17" type="primary">coxB</name>
    <name evidence="17" type="ORF">DV733_15325</name>
</gene>
<dbReference type="GO" id="GO:0016491">
    <property type="term" value="F:oxidoreductase activity"/>
    <property type="evidence" value="ECO:0007669"/>
    <property type="project" value="UniProtKB-KW"/>
</dbReference>
<evidence type="ECO:0000259" key="16">
    <source>
        <dbReference type="PROSITE" id="PS50999"/>
    </source>
</evidence>
<dbReference type="PANTHER" id="PTHR22888">
    <property type="entry name" value="CYTOCHROME C OXIDASE, SUBUNIT II"/>
    <property type="match status" value="1"/>
</dbReference>
<evidence type="ECO:0000256" key="7">
    <source>
        <dbReference type="ARBA" id="ARBA00022723"/>
    </source>
</evidence>
<dbReference type="GO" id="GO:0004129">
    <property type="term" value="F:cytochrome-c oxidase activity"/>
    <property type="evidence" value="ECO:0007669"/>
    <property type="project" value="UniProtKB-EC"/>
</dbReference>
<dbReference type="AlphaFoldDB" id="A0A4D6HH40"/>
<dbReference type="STRING" id="1457250.GCA_000755225_01941"/>
<keyword evidence="9" id="KW-0249">Electron transport</keyword>
<evidence type="ECO:0000259" key="15">
    <source>
        <dbReference type="PROSITE" id="PS50857"/>
    </source>
</evidence>
<dbReference type="SUPFAM" id="SSF49503">
    <property type="entry name" value="Cupredoxins"/>
    <property type="match status" value="1"/>
</dbReference>
<evidence type="ECO:0000256" key="4">
    <source>
        <dbReference type="ARBA" id="ARBA00022448"/>
    </source>
</evidence>
<dbReference type="PROSITE" id="PS50999">
    <property type="entry name" value="COX2_TM"/>
    <property type="match status" value="1"/>
</dbReference>
<dbReference type="SUPFAM" id="SSF81464">
    <property type="entry name" value="Cytochrome c oxidase subunit II-like, transmembrane region"/>
    <property type="match status" value="1"/>
</dbReference>
<dbReference type="InterPro" id="IPR036257">
    <property type="entry name" value="Cyt_c_oxidase_su2_TM_sf"/>
</dbReference>
<feature type="domain" description="Cytochrome oxidase subunit II transmembrane region profile" evidence="16">
    <location>
        <begin position="17"/>
        <end position="114"/>
    </location>
</feature>
<evidence type="ECO:0000256" key="9">
    <source>
        <dbReference type="ARBA" id="ARBA00022982"/>
    </source>
</evidence>
<keyword evidence="12 14" id="KW-0472">Membrane</keyword>
<evidence type="ECO:0000256" key="1">
    <source>
        <dbReference type="ARBA" id="ARBA00004141"/>
    </source>
</evidence>
<dbReference type="InterPro" id="IPR014222">
    <property type="entry name" value="Cyt_c_oxidase_su2"/>
</dbReference>
<dbReference type="EMBL" id="CP031310">
    <property type="protein sequence ID" value="QCC52518.1"/>
    <property type="molecule type" value="Genomic_DNA"/>
</dbReference>
<feature type="transmembrane region" description="Helical" evidence="14">
    <location>
        <begin position="45"/>
        <end position="65"/>
    </location>
</feature>
<evidence type="ECO:0000256" key="2">
    <source>
        <dbReference type="ARBA" id="ARBA00007866"/>
    </source>
</evidence>
<dbReference type="InterPro" id="IPR002429">
    <property type="entry name" value="CcO_II-like_C"/>
</dbReference>
<evidence type="ECO:0000256" key="3">
    <source>
        <dbReference type="ARBA" id="ARBA00012949"/>
    </source>
</evidence>
<dbReference type="NCBIfam" id="TIGR02866">
    <property type="entry name" value="CoxB"/>
    <property type="match status" value="1"/>
</dbReference>
<organism evidence="17 18">
    <name type="scientific">Halapricum salinum</name>
    <dbReference type="NCBI Taxonomy" id="1457250"/>
    <lineage>
        <taxon>Archaea</taxon>
        <taxon>Methanobacteriati</taxon>
        <taxon>Methanobacteriota</taxon>
        <taxon>Stenosarchaea group</taxon>
        <taxon>Halobacteria</taxon>
        <taxon>Halobacteriales</taxon>
        <taxon>Haloarculaceae</taxon>
        <taxon>Halapricum</taxon>
    </lineage>
</organism>
<keyword evidence="17" id="KW-0560">Oxidoreductase</keyword>
<keyword evidence="6 14" id="KW-0812">Transmembrane</keyword>
<proteinExistence type="inferred from homology"/>
<accession>A0A4D6HH40</accession>
<dbReference type="GO" id="GO:0005507">
    <property type="term" value="F:copper ion binding"/>
    <property type="evidence" value="ECO:0007669"/>
    <property type="project" value="InterPro"/>
</dbReference>
<dbReference type="Gene3D" id="1.10.287.90">
    <property type="match status" value="1"/>
</dbReference>
<evidence type="ECO:0000256" key="12">
    <source>
        <dbReference type="ARBA" id="ARBA00023136"/>
    </source>
</evidence>
<comment type="subcellular location">
    <subcellularLocation>
        <location evidence="1">Membrane</location>
        <topology evidence="1">Multi-pass membrane protein</topology>
    </subcellularLocation>
</comment>
<evidence type="ECO:0000256" key="8">
    <source>
        <dbReference type="ARBA" id="ARBA00022967"/>
    </source>
</evidence>
<evidence type="ECO:0000256" key="5">
    <source>
        <dbReference type="ARBA" id="ARBA00022660"/>
    </source>
</evidence>
<evidence type="ECO:0000256" key="6">
    <source>
        <dbReference type="ARBA" id="ARBA00022692"/>
    </source>
</evidence>
<sequence length="239" mass="26198">MNRNRAGLVALLSGVLVTLASQPALAQSTSDSSTEELVWGLNFELLAVAIPITILVEAILLYTVWRFRDGNVESAKPTVENRRLEITWTVATAIILLFVGIGSYGVMAADDGGSAASAATPSDEQVQVNAFQFNWEFHYPEYNVTSYDELVIPADRSVKFNVSSRNVIHAFHVPELALKTDAMPGGSNYLLTTPQNPGTYQLYCAEYCGSGHSQMTKTVRVLPSEEFDDWIQSQQNASE</sequence>